<evidence type="ECO:0000256" key="4">
    <source>
        <dbReference type="ARBA" id="ARBA00023163"/>
    </source>
</evidence>
<evidence type="ECO:0000259" key="6">
    <source>
        <dbReference type="PROSITE" id="PS50863"/>
    </source>
</evidence>
<keyword evidence="2" id="KW-0805">Transcription regulation</keyword>
<comment type="subcellular location">
    <subcellularLocation>
        <location evidence="1">Nucleus</location>
    </subcellularLocation>
</comment>
<keyword evidence="3" id="KW-0238">DNA-binding</keyword>
<keyword evidence="8" id="KW-1185">Reference proteome</keyword>
<feature type="domain" description="TF-B3" evidence="6">
    <location>
        <begin position="444"/>
        <end position="538"/>
    </location>
</feature>
<protein>
    <recommendedName>
        <fullName evidence="6">TF-B3 domain-containing protein</fullName>
    </recommendedName>
</protein>
<name>A0AAF0ZHU9_SOLVR</name>
<dbReference type="CDD" id="cd10017">
    <property type="entry name" value="B3_DNA"/>
    <property type="match status" value="4"/>
</dbReference>
<dbReference type="InterPro" id="IPR015300">
    <property type="entry name" value="DNA-bd_pseudobarrel_sf"/>
</dbReference>
<accession>A0AAF0ZHU9</accession>
<proteinExistence type="predicted"/>
<keyword evidence="4" id="KW-0804">Transcription</keyword>
<evidence type="ECO:0000256" key="2">
    <source>
        <dbReference type="ARBA" id="ARBA00023015"/>
    </source>
</evidence>
<dbReference type="PANTHER" id="PTHR31674">
    <property type="entry name" value="B3 DOMAIN-CONTAINING PROTEIN REM-LIKE 3-RELATED"/>
    <property type="match status" value="1"/>
</dbReference>
<dbReference type="AlphaFoldDB" id="A0AAF0ZHU9"/>
<evidence type="ECO:0000313" key="7">
    <source>
        <dbReference type="EMBL" id="WMV40366.1"/>
    </source>
</evidence>
<dbReference type="InterPro" id="IPR039218">
    <property type="entry name" value="REM_fam"/>
</dbReference>
<evidence type="ECO:0000256" key="5">
    <source>
        <dbReference type="ARBA" id="ARBA00023242"/>
    </source>
</evidence>
<feature type="domain" description="TF-B3" evidence="6">
    <location>
        <begin position="311"/>
        <end position="404"/>
    </location>
</feature>
<sequence>MKFTPKKPHFFKPILPNFKHGIKIPVGFSKHLKGCNQEHAILRKAGKKWQVKVNGRLLEEGWAKFAKEHELQLGDCLIFRHEGNLEFEVSIFGSNHFEREYEQTREGGEEINHTCKKIISQAKTTEKPKLNIKSHEIVPKVEAAENMPLSRPHFIYTVTPYCLTRDHVQLPVSFAREHSLTNRKCTITIRDEQRSWTFTLYSSGAHTYIKGKWREFCIANCLKKGDQIMLEIVENGMNPGKHTVVNEVFPASNFKNQSAEINASVKRSQDLRANASLQLEGKKPNLDAEKVSSRREEANVPASTSANANSQFVSIIQPYAIIRALFYLPLAFARPNGLMRRCKMILKDEKQRSWSVQLGEVGPRFAITKGWRQFREANAVQVGDTYKFELIDNGTTPVAYFHRTRENASFQPEGKKPNLDAKRVSARSNEADVPVSTCANANPQFVSTINPYCIYSPFLYLPSAFAKSNGLVNRRCKMILRDEKQRSWSVLLAPMGHHIAITKGWRQFREANGVQVGDTCKFELIDNGTIPIAYFYCEYIRTSLSFPFIMFLQLIHVMQRNSIEKV</sequence>
<dbReference type="EMBL" id="CP133619">
    <property type="protein sequence ID" value="WMV40366.1"/>
    <property type="molecule type" value="Genomic_DNA"/>
</dbReference>
<reference evidence="7" key="1">
    <citation type="submission" date="2023-08" db="EMBL/GenBank/DDBJ databases">
        <title>A de novo genome assembly of Solanum verrucosum Schlechtendal, a Mexican diploid species geographically isolated from the other diploid A-genome species in potato relatives.</title>
        <authorList>
            <person name="Hosaka K."/>
        </authorList>
    </citation>
    <scope>NUCLEOTIDE SEQUENCE</scope>
    <source>
        <tissue evidence="7">Young leaves</tissue>
    </source>
</reference>
<dbReference type="SUPFAM" id="SSF101936">
    <property type="entry name" value="DNA-binding pseudobarrel domain"/>
    <property type="match status" value="4"/>
</dbReference>
<dbReference type="InterPro" id="IPR003340">
    <property type="entry name" value="B3_DNA-bd"/>
</dbReference>
<gene>
    <name evidence="7" type="ORF">MTR67_033751</name>
</gene>
<evidence type="ECO:0000256" key="3">
    <source>
        <dbReference type="ARBA" id="ARBA00023125"/>
    </source>
</evidence>
<dbReference type="Gene3D" id="2.40.330.10">
    <property type="entry name" value="DNA-binding pseudobarrel domain"/>
    <property type="match status" value="4"/>
</dbReference>
<dbReference type="SMART" id="SM01019">
    <property type="entry name" value="B3"/>
    <property type="match status" value="4"/>
</dbReference>
<dbReference type="Proteomes" id="UP001234989">
    <property type="component" value="Chromosome 8"/>
</dbReference>
<feature type="domain" description="TF-B3" evidence="6">
    <location>
        <begin position="7"/>
        <end position="95"/>
    </location>
</feature>
<evidence type="ECO:0000256" key="1">
    <source>
        <dbReference type="ARBA" id="ARBA00004123"/>
    </source>
</evidence>
<organism evidence="7 8">
    <name type="scientific">Solanum verrucosum</name>
    <dbReference type="NCBI Taxonomy" id="315347"/>
    <lineage>
        <taxon>Eukaryota</taxon>
        <taxon>Viridiplantae</taxon>
        <taxon>Streptophyta</taxon>
        <taxon>Embryophyta</taxon>
        <taxon>Tracheophyta</taxon>
        <taxon>Spermatophyta</taxon>
        <taxon>Magnoliopsida</taxon>
        <taxon>eudicotyledons</taxon>
        <taxon>Gunneridae</taxon>
        <taxon>Pentapetalae</taxon>
        <taxon>asterids</taxon>
        <taxon>lamiids</taxon>
        <taxon>Solanales</taxon>
        <taxon>Solanaceae</taxon>
        <taxon>Solanoideae</taxon>
        <taxon>Solaneae</taxon>
        <taxon>Solanum</taxon>
    </lineage>
</organism>
<dbReference type="GO" id="GO:0005634">
    <property type="term" value="C:nucleus"/>
    <property type="evidence" value="ECO:0007669"/>
    <property type="project" value="UniProtKB-SubCell"/>
</dbReference>
<dbReference type="GO" id="GO:0003677">
    <property type="term" value="F:DNA binding"/>
    <property type="evidence" value="ECO:0007669"/>
    <property type="project" value="UniProtKB-KW"/>
</dbReference>
<evidence type="ECO:0000313" key="8">
    <source>
        <dbReference type="Proteomes" id="UP001234989"/>
    </source>
</evidence>
<dbReference type="PROSITE" id="PS50863">
    <property type="entry name" value="B3"/>
    <property type="match status" value="4"/>
</dbReference>
<dbReference type="Pfam" id="PF02362">
    <property type="entry name" value="B3"/>
    <property type="match status" value="4"/>
</dbReference>
<keyword evidence="5" id="KW-0539">Nucleus</keyword>
<feature type="domain" description="TF-B3" evidence="6">
    <location>
        <begin position="153"/>
        <end position="252"/>
    </location>
</feature>
<dbReference type="PANTHER" id="PTHR31674:SF72">
    <property type="entry name" value="B3 DOMAIN-CONTAINING PROTEIN REM17-LIKE"/>
    <property type="match status" value="1"/>
</dbReference>